<proteinExistence type="predicted"/>
<comment type="caution">
    <text evidence="3">The sequence shown here is derived from an EMBL/GenBank/DDBJ whole genome shotgun (WGS) entry which is preliminary data.</text>
</comment>
<dbReference type="Pfam" id="PF09250">
    <property type="entry name" value="Prim-Pol"/>
    <property type="match status" value="1"/>
</dbReference>
<name>A0ABT9P258_9ACTN</name>
<dbReference type="SMART" id="SM00943">
    <property type="entry name" value="Prim-Pol"/>
    <property type="match status" value="1"/>
</dbReference>
<feature type="region of interest" description="Disordered" evidence="1">
    <location>
        <begin position="320"/>
        <end position="341"/>
    </location>
</feature>
<evidence type="ECO:0000313" key="3">
    <source>
        <dbReference type="EMBL" id="MDP9826767.1"/>
    </source>
</evidence>
<accession>A0ABT9P258</accession>
<feature type="domain" description="DNA primase/polymerase bifunctional N-terminal" evidence="2">
    <location>
        <begin position="21"/>
        <end position="221"/>
    </location>
</feature>
<feature type="compositionally biased region" description="Polar residues" evidence="1">
    <location>
        <begin position="332"/>
        <end position="341"/>
    </location>
</feature>
<sequence length="341" mass="35699">MSWITGPHPAPEQHGALVPAALAYAARGWHVFPLRPGDKRPAFPEHSETRCTATDPRCRRAGRHVPWQERATTDPGRIEAAWSRVPFGIGIATGPSDLVVIDLDRPKTGPDGALTRPPAEWTEPGIIDGADVFDLLCARSGQPVPLDTYTVSTGSGGTHLYFAAPSGPDAPRLRSTAGHLGWLVDTRAHGGYVVAPPTIVASRPYRAHDHDAPAAPLPGWLAEVLAPRPAPVAGPSPVRLHGGNARARAYLEAAVNGAVASIHAAGDGTRNRAVYAAAVQLGQLVAGGALSEQTVHDVLTPAARAVGQSDTETVRTIASGLRRGAERPRTLPATSTRRSAA</sequence>
<gene>
    <name evidence="3" type="ORF">J2S57_002516</name>
</gene>
<organism evidence="3 4">
    <name type="scientific">Kineosporia succinea</name>
    <dbReference type="NCBI Taxonomy" id="84632"/>
    <lineage>
        <taxon>Bacteria</taxon>
        <taxon>Bacillati</taxon>
        <taxon>Actinomycetota</taxon>
        <taxon>Actinomycetes</taxon>
        <taxon>Kineosporiales</taxon>
        <taxon>Kineosporiaceae</taxon>
        <taxon>Kineosporia</taxon>
    </lineage>
</organism>
<dbReference type="SUPFAM" id="SSF56747">
    <property type="entry name" value="Prim-pol domain"/>
    <property type="match status" value="1"/>
</dbReference>
<dbReference type="RefSeq" id="WP_307241927.1">
    <property type="nucleotide sequence ID" value="NZ_JAUSQZ010000001.1"/>
</dbReference>
<dbReference type="EMBL" id="JAUSQZ010000001">
    <property type="protein sequence ID" value="MDP9826767.1"/>
    <property type="molecule type" value="Genomic_DNA"/>
</dbReference>
<dbReference type="InterPro" id="IPR015330">
    <property type="entry name" value="DNA_primase/pol_bifunc_N"/>
</dbReference>
<evidence type="ECO:0000256" key="1">
    <source>
        <dbReference type="SAM" id="MobiDB-lite"/>
    </source>
</evidence>
<dbReference type="CDD" id="cd04859">
    <property type="entry name" value="Prim_Pol"/>
    <property type="match status" value="1"/>
</dbReference>
<reference evidence="3 4" key="1">
    <citation type="submission" date="2023-07" db="EMBL/GenBank/DDBJ databases">
        <title>Sequencing the genomes of 1000 actinobacteria strains.</title>
        <authorList>
            <person name="Klenk H.-P."/>
        </authorList>
    </citation>
    <scope>NUCLEOTIDE SEQUENCE [LARGE SCALE GENOMIC DNA]</scope>
    <source>
        <strain evidence="3 4">DSM 44388</strain>
    </source>
</reference>
<dbReference type="Proteomes" id="UP001235712">
    <property type="component" value="Unassembled WGS sequence"/>
</dbReference>
<evidence type="ECO:0000313" key="4">
    <source>
        <dbReference type="Proteomes" id="UP001235712"/>
    </source>
</evidence>
<evidence type="ECO:0000259" key="2">
    <source>
        <dbReference type="SMART" id="SM00943"/>
    </source>
</evidence>
<protein>
    <recommendedName>
        <fullName evidence="2">DNA primase/polymerase bifunctional N-terminal domain-containing protein</fullName>
    </recommendedName>
</protein>
<keyword evidence="4" id="KW-1185">Reference proteome</keyword>